<dbReference type="STRING" id="1656094.BFC18_16105"/>
<feature type="transmembrane region" description="Helical" evidence="1">
    <location>
        <begin position="12"/>
        <end position="32"/>
    </location>
</feature>
<feature type="transmembrane region" description="Helical" evidence="1">
    <location>
        <begin position="75"/>
        <end position="99"/>
    </location>
</feature>
<dbReference type="Proteomes" id="UP000175691">
    <property type="component" value="Unassembled WGS sequence"/>
</dbReference>
<evidence type="ECO:0000256" key="1">
    <source>
        <dbReference type="SAM" id="Phobius"/>
    </source>
</evidence>
<name>A0A1E7Z8I8_9ALTE</name>
<feature type="transmembrane region" description="Helical" evidence="1">
    <location>
        <begin position="105"/>
        <end position="131"/>
    </location>
</feature>
<dbReference type="RefSeq" id="WP_070126398.1">
    <property type="nucleotide sequence ID" value="NZ_MDHN01000036.1"/>
</dbReference>
<protein>
    <recommendedName>
        <fullName evidence="4">DUF2721 domain-containing protein</fullName>
    </recommendedName>
</protein>
<evidence type="ECO:0008006" key="4">
    <source>
        <dbReference type="Google" id="ProtNLM"/>
    </source>
</evidence>
<dbReference type="EMBL" id="MDHN01000036">
    <property type="protein sequence ID" value="OFC69840.1"/>
    <property type="molecule type" value="Genomic_DNA"/>
</dbReference>
<sequence>METLITPLSELIKIAVAPVFLLAGIAGFLNVMSGRLGRISDRVRVAERNIQTFADAERIQRNKREILVLWRRIKVINWAIGLCVSSGLLVCTVIMSLFAGELWRLNLNVMVITLFMLAMAFLVSALLVFLIEIRLATKTIDIFRSVRSLD</sequence>
<organism evidence="2 3">
    <name type="scientific">Alteromonas confluentis</name>
    <dbReference type="NCBI Taxonomy" id="1656094"/>
    <lineage>
        <taxon>Bacteria</taxon>
        <taxon>Pseudomonadati</taxon>
        <taxon>Pseudomonadota</taxon>
        <taxon>Gammaproteobacteria</taxon>
        <taxon>Alteromonadales</taxon>
        <taxon>Alteromonadaceae</taxon>
        <taxon>Alteromonas/Salinimonas group</taxon>
        <taxon>Alteromonas</taxon>
    </lineage>
</organism>
<dbReference type="AlphaFoldDB" id="A0A1E7Z8I8"/>
<reference evidence="2 3" key="1">
    <citation type="submission" date="2016-08" db="EMBL/GenBank/DDBJ databases">
        <authorList>
            <person name="Seilhamer J.J."/>
        </authorList>
    </citation>
    <scope>NUCLEOTIDE SEQUENCE [LARGE SCALE GENOMIC DNA]</scope>
    <source>
        <strain evidence="2 3">KCTC 42603</strain>
    </source>
</reference>
<evidence type="ECO:0000313" key="2">
    <source>
        <dbReference type="EMBL" id="OFC69840.1"/>
    </source>
</evidence>
<comment type="caution">
    <text evidence="2">The sequence shown here is derived from an EMBL/GenBank/DDBJ whole genome shotgun (WGS) entry which is preliminary data.</text>
</comment>
<proteinExistence type="predicted"/>
<accession>A0A1E7Z8I8</accession>
<keyword evidence="1" id="KW-0812">Transmembrane</keyword>
<dbReference type="Pfam" id="PF11026">
    <property type="entry name" value="DUF2721"/>
    <property type="match status" value="1"/>
</dbReference>
<dbReference type="InterPro" id="IPR021279">
    <property type="entry name" value="DUF2721"/>
</dbReference>
<keyword evidence="3" id="KW-1185">Reference proteome</keyword>
<evidence type="ECO:0000313" key="3">
    <source>
        <dbReference type="Proteomes" id="UP000175691"/>
    </source>
</evidence>
<keyword evidence="1" id="KW-0472">Membrane</keyword>
<keyword evidence="1" id="KW-1133">Transmembrane helix</keyword>
<dbReference type="OrthoDB" id="5465259at2"/>
<gene>
    <name evidence="2" type="ORF">BFC18_16105</name>
</gene>